<sequence>MLSTIIAIVIAIVTGTTPGQPTTQDPAKPTTETKGKDKTTSDPAAGTFGGSVVWIEG</sequence>
<gene>
    <name evidence="2" type="ORF">K0O23_12970</name>
</gene>
<proteinExistence type="predicted"/>
<feature type="compositionally biased region" description="Basic and acidic residues" evidence="1">
    <location>
        <begin position="31"/>
        <end position="40"/>
    </location>
</feature>
<feature type="region of interest" description="Disordered" evidence="1">
    <location>
        <begin position="15"/>
        <end position="51"/>
    </location>
</feature>
<dbReference type="Proteomes" id="UP000813018">
    <property type="component" value="Unassembled WGS sequence"/>
</dbReference>
<dbReference type="RefSeq" id="WP_219877854.1">
    <property type="nucleotide sequence ID" value="NZ_JAHYXK010000010.1"/>
</dbReference>
<comment type="caution">
    <text evidence="2">The sequence shown here is derived from an EMBL/GenBank/DDBJ whole genome shotgun (WGS) entry which is preliminary data.</text>
</comment>
<organism evidence="2 3">
    <name type="scientific">Pontibacter aydingkolensis</name>
    <dbReference type="NCBI Taxonomy" id="1911536"/>
    <lineage>
        <taxon>Bacteria</taxon>
        <taxon>Pseudomonadati</taxon>
        <taxon>Bacteroidota</taxon>
        <taxon>Cytophagia</taxon>
        <taxon>Cytophagales</taxon>
        <taxon>Hymenobacteraceae</taxon>
        <taxon>Pontibacter</taxon>
    </lineage>
</organism>
<protein>
    <submittedName>
        <fullName evidence="2">Uncharacterized protein</fullName>
    </submittedName>
</protein>
<reference evidence="2 3" key="1">
    <citation type="journal article" date="2016" name="Int. J. Syst. Evol. Microbiol.">
        <title>Pontibacter aydingkolensis sp. nov., isolated from soil of a salt lake.</title>
        <authorList>
            <person name="Osman G."/>
            <person name="Zhang T."/>
            <person name="Lou K."/>
            <person name="Gao Y."/>
            <person name="Chang W."/>
            <person name="Lin Q."/>
            <person name="Yang H.M."/>
            <person name="Huo X.D."/>
            <person name="Wang N."/>
        </authorList>
    </citation>
    <scope>NUCLEOTIDE SEQUENCE [LARGE SCALE GENOMIC DNA]</scope>
    <source>
        <strain evidence="2 3">KACC 19255</strain>
    </source>
</reference>
<keyword evidence="3" id="KW-1185">Reference proteome</keyword>
<evidence type="ECO:0000313" key="2">
    <source>
        <dbReference type="EMBL" id="MBW7467980.1"/>
    </source>
</evidence>
<accession>A0ABS7CVW9</accession>
<feature type="compositionally biased region" description="Low complexity" evidence="1">
    <location>
        <begin position="15"/>
        <end position="24"/>
    </location>
</feature>
<evidence type="ECO:0000256" key="1">
    <source>
        <dbReference type="SAM" id="MobiDB-lite"/>
    </source>
</evidence>
<dbReference type="EMBL" id="JAHYXK010000010">
    <property type="protein sequence ID" value="MBW7467980.1"/>
    <property type="molecule type" value="Genomic_DNA"/>
</dbReference>
<evidence type="ECO:0000313" key="3">
    <source>
        <dbReference type="Proteomes" id="UP000813018"/>
    </source>
</evidence>
<name>A0ABS7CVW9_9BACT</name>